<evidence type="ECO:0000313" key="1">
    <source>
        <dbReference type="EMBL" id="KKM74382.1"/>
    </source>
</evidence>
<dbReference type="AlphaFoldDB" id="A0A0F9MYP0"/>
<accession>A0A0F9MYP0</accession>
<sequence length="22" mass="2655">MQAIRMDIHMLGLGREDHDRLF</sequence>
<dbReference type="EMBL" id="LAZR01009148">
    <property type="protein sequence ID" value="KKM74382.1"/>
    <property type="molecule type" value="Genomic_DNA"/>
</dbReference>
<gene>
    <name evidence="1" type="ORF">LCGC14_1400790</name>
</gene>
<name>A0A0F9MYP0_9ZZZZ</name>
<protein>
    <submittedName>
        <fullName evidence="1">Uncharacterized protein</fullName>
    </submittedName>
</protein>
<comment type="caution">
    <text evidence="1">The sequence shown here is derived from an EMBL/GenBank/DDBJ whole genome shotgun (WGS) entry which is preliminary data.</text>
</comment>
<organism evidence="1">
    <name type="scientific">marine sediment metagenome</name>
    <dbReference type="NCBI Taxonomy" id="412755"/>
    <lineage>
        <taxon>unclassified sequences</taxon>
        <taxon>metagenomes</taxon>
        <taxon>ecological metagenomes</taxon>
    </lineage>
</organism>
<proteinExistence type="predicted"/>
<feature type="non-terminal residue" evidence="1">
    <location>
        <position position="22"/>
    </location>
</feature>
<reference evidence="1" key="1">
    <citation type="journal article" date="2015" name="Nature">
        <title>Complex archaea that bridge the gap between prokaryotes and eukaryotes.</title>
        <authorList>
            <person name="Spang A."/>
            <person name="Saw J.H."/>
            <person name="Jorgensen S.L."/>
            <person name="Zaremba-Niedzwiedzka K."/>
            <person name="Martijn J."/>
            <person name="Lind A.E."/>
            <person name="van Eijk R."/>
            <person name="Schleper C."/>
            <person name="Guy L."/>
            <person name="Ettema T.J."/>
        </authorList>
    </citation>
    <scope>NUCLEOTIDE SEQUENCE</scope>
</reference>